<dbReference type="Gene3D" id="3.30.160.60">
    <property type="entry name" value="Classic Zinc Finger"/>
    <property type="match status" value="1"/>
</dbReference>
<evidence type="ECO:0000256" key="1">
    <source>
        <dbReference type="SAM" id="MobiDB-lite"/>
    </source>
</evidence>
<comment type="caution">
    <text evidence="3">The sequence shown here is derived from an EMBL/GenBank/DDBJ whole genome shotgun (WGS) entry which is preliminary data.</text>
</comment>
<feature type="domain" description="U1-type" evidence="2">
    <location>
        <begin position="126"/>
        <end position="160"/>
    </location>
</feature>
<protein>
    <recommendedName>
        <fullName evidence="2">U1-type domain-containing protein</fullName>
    </recommendedName>
</protein>
<dbReference type="Proteomes" id="UP001249851">
    <property type="component" value="Unassembled WGS sequence"/>
</dbReference>
<reference evidence="3" key="2">
    <citation type="journal article" date="2023" name="Science">
        <title>Genomic signatures of disease resistance in endangered staghorn corals.</title>
        <authorList>
            <person name="Vollmer S.V."/>
            <person name="Selwyn J.D."/>
            <person name="Despard B.A."/>
            <person name="Roesel C.L."/>
        </authorList>
    </citation>
    <scope>NUCLEOTIDE SEQUENCE</scope>
    <source>
        <strain evidence="3">K2</strain>
    </source>
</reference>
<feature type="region of interest" description="Disordered" evidence="1">
    <location>
        <begin position="347"/>
        <end position="406"/>
    </location>
</feature>
<reference evidence="3" key="1">
    <citation type="journal article" date="2023" name="G3 (Bethesda)">
        <title>Whole genome assembly and annotation of the endangered Caribbean coral Acropora cervicornis.</title>
        <authorList>
            <person name="Selwyn J.D."/>
            <person name="Vollmer S.V."/>
        </authorList>
    </citation>
    <scope>NUCLEOTIDE SEQUENCE</scope>
    <source>
        <strain evidence="3">K2</strain>
    </source>
</reference>
<dbReference type="GO" id="GO:0071011">
    <property type="term" value="C:precatalytic spliceosome"/>
    <property type="evidence" value="ECO:0007669"/>
    <property type="project" value="TreeGrafter"/>
</dbReference>
<dbReference type="PANTHER" id="PTHR45762">
    <property type="entry name" value="ZINC FINGER RNA-BINDING PROTEIN"/>
    <property type="match status" value="1"/>
</dbReference>
<evidence type="ECO:0000259" key="2">
    <source>
        <dbReference type="SMART" id="SM00451"/>
    </source>
</evidence>
<feature type="region of interest" description="Disordered" evidence="1">
    <location>
        <begin position="418"/>
        <end position="456"/>
    </location>
</feature>
<feature type="domain" description="U1-type" evidence="2">
    <location>
        <begin position="258"/>
        <end position="291"/>
    </location>
</feature>
<feature type="compositionally biased region" description="Low complexity" evidence="1">
    <location>
        <begin position="421"/>
        <end position="432"/>
    </location>
</feature>
<dbReference type="Pfam" id="PF12874">
    <property type="entry name" value="zf-met"/>
    <property type="match status" value="1"/>
</dbReference>
<feature type="region of interest" description="Disordered" evidence="1">
    <location>
        <begin position="560"/>
        <end position="580"/>
    </location>
</feature>
<proteinExistence type="predicted"/>
<dbReference type="InterPro" id="IPR036236">
    <property type="entry name" value="Znf_C2H2_sf"/>
</dbReference>
<organism evidence="3 4">
    <name type="scientific">Acropora cervicornis</name>
    <name type="common">Staghorn coral</name>
    <dbReference type="NCBI Taxonomy" id="6130"/>
    <lineage>
        <taxon>Eukaryota</taxon>
        <taxon>Metazoa</taxon>
        <taxon>Cnidaria</taxon>
        <taxon>Anthozoa</taxon>
        <taxon>Hexacorallia</taxon>
        <taxon>Scleractinia</taxon>
        <taxon>Astrocoeniina</taxon>
        <taxon>Acroporidae</taxon>
        <taxon>Acropora</taxon>
    </lineage>
</organism>
<name>A0AAD9QP04_ACRCE</name>
<dbReference type="InterPro" id="IPR013087">
    <property type="entry name" value="Znf_C2H2_type"/>
</dbReference>
<dbReference type="SMART" id="SM00451">
    <property type="entry name" value="ZnF_U1"/>
    <property type="match status" value="3"/>
</dbReference>
<dbReference type="GO" id="GO:0003725">
    <property type="term" value="F:double-stranded RNA binding"/>
    <property type="evidence" value="ECO:0007669"/>
    <property type="project" value="TreeGrafter"/>
</dbReference>
<evidence type="ECO:0000313" key="4">
    <source>
        <dbReference type="Proteomes" id="UP001249851"/>
    </source>
</evidence>
<dbReference type="SUPFAM" id="SSF57667">
    <property type="entry name" value="beta-beta-alpha zinc fingers"/>
    <property type="match status" value="1"/>
</dbReference>
<dbReference type="GO" id="GO:0003727">
    <property type="term" value="F:single-stranded RNA binding"/>
    <property type="evidence" value="ECO:0007669"/>
    <property type="project" value="TreeGrafter"/>
</dbReference>
<feature type="compositionally biased region" description="Polar residues" evidence="1">
    <location>
        <begin position="568"/>
        <end position="580"/>
    </location>
</feature>
<dbReference type="InterPro" id="IPR003604">
    <property type="entry name" value="Matrin/U1-like-C_Znf_C2H2"/>
</dbReference>
<feature type="compositionally biased region" description="Polar residues" evidence="1">
    <location>
        <begin position="355"/>
        <end position="373"/>
    </location>
</feature>
<feature type="region of interest" description="Disordered" evidence="1">
    <location>
        <begin position="202"/>
        <end position="228"/>
    </location>
</feature>
<evidence type="ECO:0000313" key="3">
    <source>
        <dbReference type="EMBL" id="KAK2564854.1"/>
    </source>
</evidence>
<dbReference type="GO" id="GO:0008270">
    <property type="term" value="F:zinc ion binding"/>
    <property type="evidence" value="ECO:0007669"/>
    <property type="project" value="InterPro"/>
</dbReference>
<accession>A0AAD9QP04</accession>
<dbReference type="PANTHER" id="PTHR45762:SF3">
    <property type="entry name" value="ZINC-FINGER PROTEIN AT 72D, ISOFORM B"/>
    <property type="match status" value="1"/>
</dbReference>
<feature type="domain" description="U1-type" evidence="2">
    <location>
        <begin position="77"/>
        <end position="109"/>
    </location>
</feature>
<gene>
    <name evidence="3" type="ORF">P5673_011549</name>
</gene>
<dbReference type="AlphaFoldDB" id="A0AAD9QP04"/>
<keyword evidence="4" id="KW-1185">Reference proteome</keyword>
<sequence length="643" mass="70726">MSNFPGTVSFVPKVENSVPLEQSQNLQEVQVKEEPKEVLCGDVSRDTIPVVVKETPGNSEESGKIDPRQQWINTDETRPYYCKLCDFNMETMEHHCMSPRHVKRAIEEFKIKLPRRLEEKEEKKPSHEFNCQVCLVTCNSDTAWNSHLLGQKHRKALEKQGAERAQQKEQEKAFMMNVMNTSYNQGTGRGGRGRGGGLGPMRGAGHTGGHTRKPYDKPMHAVQQPSASGPIGAKDFATYPEPLIGLEYVTEIQVIGQSPRYHCQLCDSKFDHNLKFPHLVGSKHRFNVLKEKVPEVAQHIRGDVKKRSELSSKLLEEAHKLEMMEGRQQVKTRVEKSPFNAINNQAATTRGGMKGSNSMQNISRGGGLMQQTPFGRGQRGGRGGVVSTRGGMQAPTRGGAQGILRRNAQGTVRGILRGRGNQQTSSYNSQQQFGFTKNSRGRGRGRGSAGGYNSNQAWNQNVSFSNVQNQPYAKSSFCGSEGSSQWDDNSFVGGEKMLPPEAFKNQQQFNQYDELYDDYYGGEALSSTNYEYEESFSNAAPFRSLGTTSGVSLQSWQNQPFNAAPQGANANTNSSTGTGKKSVSLLQDAIADLGKLVSSEEDASVALQVSNALTHALLQFRMNSLPQESGSTTGGADDMDTSS</sequence>
<dbReference type="EMBL" id="JARQWQ010000021">
    <property type="protein sequence ID" value="KAK2564854.1"/>
    <property type="molecule type" value="Genomic_DNA"/>
</dbReference>